<dbReference type="AlphaFoldDB" id="A0A9W7GIH2"/>
<protein>
    <submittedName>
        <fullName evidence="3">Uncharacterized protein</fullName>
    </submittedName>
</protein>
<organism evidence="3 4">
    <name type="scientific">Triparma columacea</name>
    <dbReference type="NCBI Taxonomy" id="722753"/>
    <lineage>
        <taxon>Eukaryota</taxon>
        <taxon>Sar</taxon>
        <taxon>Stramenopiles</taxon>
        <taxon>Ochrophyta</taxon>
        <taxon>Bolidophyceae</taxon>
        <taxon>Parmales</taxon>
        <taxon>Triparmaceae</taxon>
        <taxon>Triparma</taxon>
    </lineage>
</organism>
<accession>A0A9W7GIH2</accession>
<evidence type="ECO:0000313" key="3">
    <source>
        <dbReference type="EMBL" id="GMI45366.1"/>
    </source>
</evidence>
<feature type="compositionally biased region" description="Basic and acidic residues" evidence="2">
    <location>
        <begin position="80"/>
        <end position="99"/>
    </location>
</feature>
<reference evidence="4" key="1">
    <citation type="journal article" date="2023" name="Commun. Biol.">
        <title>Genome analysis of Parmales, the sister group of diatoms, reveals the evolutionary specialization of diatoms from phago-mixotrophs to photoautotrophs.</title>
        <authorList>
            <person name="Ban H."/>
            <person name="Sato S."/>
            <person name="Yoshikawa S."/>
            <person name="Yamada K."/>
            <person name="Nakamura Y."/>
            <person name="Ichinomiya M."/>
            <person name="Sato N."/>
            <person name="Blanc-Mathieu R."/>
            <person name="Endo H."/>
            <person name="Kuwata A."/>
            <person name="Ogata H."/>
        </authorList>
    </citation>
    <scope>NUCLEOTIDE SEQUENCE [LARGE SCALE GENOMIC DNA]</scope>
</reference>
<feature type="compositionally biased region" description="Basic and acidic residues" evidence="2">
    <location>
        <begin position="383"/>
        <end position="394"/>
    </location>
</feature>
<name>A0A9W7GIH2_9STRA</name>
<gene>
    <name evidence="3" type="ORF">TrCOL_g8775</name>
</gene>
<feature type="region of interest" description="Disordered" evidence="2">
    <location>
        <begin position="312"/>
        <end position="338"/>
    </location>
</feature>
<dbReference type="OrthoDB" id="10505365at2759"/>
<feature type="coiled-coil region" evidence="1">
    <location>
        <begin position="21"/>
        <end position="72"/>
    </location>
</feature>
<comment type="caution">
    <text evidence="3">The sequence shown here is derived from an EMBL/GenBank/DDBJ whole genome shotgun (WGS) entry which is preliminary data.</text>
</comment>
<evidence type="ECO:0000256" key="1">
    <source>
        <dbReference type="SAM" id="Coils"/>
    </source>
</evidence>
<proteinExistence type="predicted"/>
<sequence>MSNDELTIEGEDSSANLLAVIRAKDDTIAELKRKLESLASLGAFTINDSAEASELSANAEAAEAATAKAETAKAATAKDATFEAAKESTEANHKSDEASHASTPHVNELSDGKSSASSFEEKAKVAHAKLEEAAASMTFKKEMGKYNQVHSNLTKALYDRGSKEGLVNFSADVNIKRVELADVFHDTPEKVLESLLSETKVGNLRKHVVYQYSNSKLVYWQHILERGYKVVDYLLEIKIPPSSAQAPPPYTMIINSINENEIKLNLPPLSLERLEEAMGNVSNRNDTTRASIYGEIRISNFTYGQAAVSFGGALEEEEEEESEGESSSNLQTGGIMNMRTNSKFKRKVKAVNRRLTKKWLVYESFKEIFDGAKKVREVLRKDKEQRAAKDRDDPNLSLSHKMHTPLTYPPLTTCCSTLTSQTLLMKG</sequence>
<evidence type="ECO:0000256" key="2">
    <source>
        <dbReference type="SAM" id="MobiDB-lite"/>
    </source>
</evidence>
<feature type="region of interest" description="Disordered" evidence="2">
    <location>
        <begin position="383"/>
        <end position="403"/>
    </location>
</feature>
<evidence type="ECO:0000313" key="4">
    <source>
        <dbReference type="Proteomes" id="UP001165065"/>
    </source>
</evidence>
<feature type="region of interest" description="Disordered" evidence="2">
    <location>
        <begin position="72"/>
        <end position="115"/>
    </location>
</feature>
<dbReference type="Proteomes" id="UP001165065">
    <property type="component" value="Unassembled WGS sequence"/>
</dbReference>
<feature type="compositionally biased region" description="Acidic residues" evidence="2">
    <location>
        <begin position="314"/>
        <end position="324"/>
    </location>
</feature>
<feature type="compositionally biased region" description="Polar residues" evidence="2">
    <location>
        <begin position="329"/>
        <end position="338"/>
    </location>
</feature>
<keyword evidence="4" id="KW-1185">Reference proteome</keyword>
<dbReference type="EMBL" id="BRYA01000245">
    <property type="protein sequence ID" value="GMI45366.1"/>
    <property type="molecule type" value="Genomic_DNA"/>
</dbReference>
<keyword evidence="1" id="KW-0175">Coiled coil</keyword>